<name>A0A0G4IJ81_PLABS</name>
<keyword evidence="4" id="KW-0496">Mitochondrion</keyword>
<dbReference type="InterPro" id="IPR020476">
    <property type="entry name" value="Nudix_hydrolase"/>
</dbReference>
<dbReference type="EMBL" id="OVEO01000005">
    <property type="protein sequence ID" value="SPQ96415.1"/>
    <property type="molecule type" value="Genomic_DNA"/>
</dbReference>
<dbReference type="PANTHER" id="PTHR43736">
    <property type="entry name" value="ADP-RIBOSE PYROPHOSPHATASE"/>
    <property type="match status" value="1"/>
</dbReference>
<evidence type="ECO:0000313" key="5">
    <source>
        <dbReference type="Proteomes" id="UP000039324"/>
    </source>
</evidence>
<dbReference type="PRINTS" id="PR00502">
    <property type="entry name" value="NUDIXFAMILY"/>
</dbReference>
<dbReference type="Pfam" id="PF00293">
    <property type="entry name" value="NUDIX"/>
    <property type="match status" value="1"/>
</dbReference>
<dbReference type="InterPro" id="IPR015797">
    <property type="entry name" value="NUDIX_hydrolase-like_dom_sf"/>
</dbReference>
<dbReference type="CDD" id="cd18873">
    <property type="entry name" value="NUDIX_NadM_like"/>
    <property type="match status" value="1"/>
</dbReference>
<dbReference type="Gene3D" id="3.90.79.10">
    <property type="entry name" value="Nucleoside Triphosphate Pyrophosphohydrolase"/>
    <property type="match status" value="1"/>
</dbReference>
<evidence type="ECO:0000313" key="6">
    <source>
        <dbReference type="Proteomes" id="UP000290189"/>
    </source>
</evidence>
<dbReference type="STRING" id="37360.A0A0G4IJ81"/>
<organism evidence="3 5">
    <name type="scientific">Plasmodiophora brassicae</name>
    <name type="common">Clubroot disease agent</name>
    <dbReference type="NCBI Taxonomy" id="37360"/>
    <lineage>
        <taxon>Eukaryota</taxon>
        <taxon>Sar</taxon>
        <taxon>Rhizaria</taxon>
        <taxon>Endomyxa</taxon>
        <taxon>Phytomyxea</taxon>
        <taxon>Plasmodiophorida</taxon>
        <taxon>Plasmodiophoridae</taxon>
        <taxon>Plasmodiophora</taxon>
    </lineage>
</organism>
<reference evidence="4 6" key="2">
    <citation type="submission" date="2018-03" db="EMBL/GenBank/DDBJ databases">
        <authorList>
            <person name="Fogelqvist J."/>
        </authorList>
    </citation>
    <scope>NUCLEOTIDE SEQUENCE [LARGE SCALE GENOMIC DNA]</scope>
</reference>
<dbReference type="Proteomes" id="UP000290189">
    <property type="component" value="Unassembled WGS sequence"/>
</dbReference>
<sequence>MKRRSAQEVFDSNVPGMVELYLGGRMGAARLLYEPEEKQSGERALIGYLYRQPQTSLMVDVGVVGVRDNRKFVLLIQRTSPPYSQAWAFPGGYVDIANKEPVEHAAKRELKEETGIDVKQSALELVTVKSDPDRDPRGHTTTYLFKTVVNLDDVQPHAGSDAGEVRWVELDEDNFTQVPRSRGLAGAAGGPQSVIPAGEVHIDDAKSLGGAKIDLAFDHADLIKRLIDRRES</sequence>
<accession>A0A0G4IJ81</accession>
<dbReference type="EMBL" id="CDSF01000013">
    <property type="protein sequence ID" value="CEO95135.1"/>
    <property type="molecule type" value="Genomic_DNA"/>
</dbReference>
<dbReference type="GO" id="GO:0016787">
    <property type="term" value="F:hydrolase activity"/>
    <property type="evidence" value="ECO:0007669"/>
    <property type="project" value="UniProtKB-KW"/>
</dbReference>
<dbReference type="PANTHER" id="PTHR43736:SF1">
    <property type="entry name" value="DIHYDRONEOPTERIN TRIPHOSPHATE DIPHOSPHATASE"/>
    <property type="match status" value="1"/>
</dbReference>
<dbReference type="Proteomes" id="UP000039324">
    <property type="component" value="Unassembled WGS sequence"/>
</dbReference>
<dbReference type="PROSITE" id="PS51462">
    <property type="entry name" value="NUDIX"/>
    <property type="match status" value="1"/>
</dbReference>
<evidence type="ECO:0000313" key="3">
    <source>
        <dbReference type="EMBL" id="CEO95135.1"/>
    </source>
</evidence>
<feature type="domain" description="Nudix hydrolase" evidence="2">
    <location>
        <begin position="56"/>
        <end position="192"/>
    </location>
</feature>
<dbReference type="AlphaFoldDB" id="A0A0G4IJ81"/>
<protein>
    <recommendedName>
        <fullName evidence="2">Nudix hydrolase domain-containing protein</fullName>
    </recommendedName>
</protein>
<dbReference type="OrthoDB" id="447842at2759"/>
<keyword evidence="1" id="KW-0378">Hydrolase</keyword>
<reference evidence="3 5" key="1">
    <citation type="submission" date="2015-02" db="EMBL/GenBank/DDBJ databases">
        <authorList>
            <person name="Chooi Y.-H."/>
        </authorList>
    </citation>
    <scope>NUCLEOTIDE SEQUENCE [LARGE SCALE GENOMIC DNA]</scope>
    <source>
        <strain evidence="3">E3</strain>
    </source>
</reference>
<gene>
    <name evidence="3" type="ORF">PBRA_003901</name>
    <name evidence="4" type="ORF">PLBR_LOCUS3630</name>
</gene>
<keyword evidence="5" id="KW-1185">Reference proteome</keyword>
<dbReference type="InterPro" id="IPR000086">
    <property type="entry name" value="NUDIX_hydrolase_dom"/>
</dbReference>
<geneLocation type="mitochondrion" evidence="4"/>
<evidence type="ECO:0000259" key="2">
    <source>
        <dbReference type="PROSITE" id="PS51462"/>
    </source>
</evidence>
<evidence type="ECO:0000313" key="4">
    <source>
        <dbReference type="EMBL" id="SPQ96415.1"/>
    </source>
</evidence>
<proteinExistence type="predicted"/>
<dbReference type="SUPFAM" id="SSF55811">
    <property type="entry name" value="Nudix"/>
    <property type="match status" value="1"/>
</dbReference>
<evidence type="ECO:0000256" key="1">
    <source>
        <dbReference type="ARBA" id="ARBA00022801"/>
    </source>
</evidence>